<name>A0ABV1A706_9TELE</name>
<protein>
    <submittedName>
        <fullName evidence="1">Uncharacterized protein</fullName>
    </submittedName>
</protein>
<dbReference type="EMBL" id="JAHRIP010085298">
    <property type="protein sequence ID" value="MEQ2314338.1"/>
    <property type="molecule type" value="Genomic_DNA"/>
</dbReference>
<keyword evidence="2" id="KW-1185">Reference proteome</keyword>
<reference evidence="1 2" key="1">
    <citation type="submission" date="2021-06" db="EMBL/GenBank/DDBJ databases">
        <authorList>
            <person name="Palmer J.M."/>
        </authorList>
    </citation>
    <scope>NUCLEOTIDE SEQUENCE [LARGE SCALE GENOMIC DNA]</scope>
    <source>
        <strain evidence="1 2">AS_MEX2019</strain>
        <tissue evidence="1">Muscle</tissue>
    </source>
</reference>
<sequence length="130" mass="14715">MQNIFTVNVKSLMLWKLDFIFAKCSPVLAINILYTLESQTPQIFCHRIFPCNILCVCFMGFACSDSANDSSWCLVDALYVQVLCTGSHDGAQIPERGCYIRHTAVSQRLLSVVVMSHVFPKNMDFCLFSF</sequence>
<evidence type="ECO:0000313" key="2">
    <source>
        <dbReference type="Proteomes" id="UP001469553"/>
    </source>
</evidence>
<proteinExistence type="predicted"/>
<dbReference type="Proteomes" id="UP001469553">
    <property type="component" value="Unassembled WGS sequence"/>
</dbReference>
<accession>A0ABV1A706</accession>
<organism evidence="1 2">
    <name type="scientific">Ameca splendens</name>
    <dbReference type="NCBI Taxonomy" id="208324"/>
    <lineage>
        <taxon>Eukaryota</taxon>
        <taxon>Metazoa</taxon>
        <taxon>Chordata</taxon>
        <taxon>Craniata</taxon>
        <taxon>Vertebrata</taxon>
        <taxon>Euteleostomi</taxon>
        <taxon>Actinopterygii</taxon>
        <taxon>Neopterygii</taxon>
        <taxon>Teleostei</taxon>
        <taxon>Neoteleostei</taxon>
        <taxon>Acanthomorphata</taxon>
        <taxon>Ovalentaria</taxon>
        <taxon>Atherinomorphae</taxon>
        <taxon>Cyprinodontiformes</taxon>
        <taxon>Goodeidae</taxon>
        <taxon>Ameca</taxon>
    </lineage>
</organism>
<evidence type="ECO:0000313" key="1">
    <source>
        <dbReference type="EMBL" id="MEQ2314338.1"/>
    </source>
</evidence>
<gene>
    <name evidence="1" type="ORF">AMECASPLE_011082</name>
</gene>
<comment type="caution">
    <text evidence="1">The sequence shown here is derived from an EMBL/GenBank/DDBJ whole genome shotgun (WGS) entry which is preliminary data.</text>
</comment>